<dbReference type="PRINTS" id="PR01988">
    <property type="entry name" value="EXPORTERBACE"/>
</dbReference>
<keyword evidence="2" id="KW-1003">Cell membrane</keyword>
<feature type="region of interest" description="Disordered" evidence="6">
    <location>
        <begin position="205"/>
        <end position="227"/>
    </location>
</feature>
<evidence type="ECO:0000256" key="4">
    <source>
        <dbReference type="ARBA" id="ARBA00022989"/>
    </source>
</evidence>
<keyword evidence="3 7" id="KW-0812">Transmembrane</keyword>
<comment type="subcellular location">
    <subcellularLocation>
        <location evidence="1">Cell membrane</location>
        <topology evidence="1">Multi-pass membrane protein</topology>
    </subcellularLocation>
</comment>
<dbReference type="CDD" id="cd06173">
    <property type="entry name" value="MFS_MefA_like"/>
    <property type="match status" value="1"/>
</dbReference>
<feature type="region of interest" description="Disordered" evidence="6">
    <location>
        <begin position="432"/>
        <end position="468"/>
    </location>
</feature>
<accession>A0ABV9X9R0</accession>
<name>A0ABV9X9R0_9ACTN</name>
<evidence type="ECO:0000256" key="5">
    <source>
        <dbReference type="ARBA" id="ARBA00023136"/>
    </source>
</evidence>
<gene>
    <name evidence="9" type="ORF">ACFPM3_04705</name>
</gene>
<evidence type="ECO:0000256" key="3">
    <source>
        <dbReference type="ARBA" id="ARBA00022692"/>
    </source>
</evidence>
<feature type="transmembrane region" description="Helical" evidence="7">
    <location>
        <begin position="329"/>
        <end position="354"/>
    </location>
</feature>
<evidence type="ECO:0000256" key="2">
    <source>
        <dbReference type="ARBA" id="ARBA00022475"/>
    </source>
</evidence>
<keyword evidence="4 7" id="KW-1133">Transmembrane helix</keyword>
<protein>
    <submittedName>
        <fullName evidence="9">MFS transporter</fullName>
    </submittedName>
</protein>
<evidence type="ECO:0000256" key="7">
    <source>
        <dbReference type="SAM" id="Phobius"/>
    </source>
</evidence>
<proteinExistence type="predicted"/>
<dbReference type="EMBL" id="JBHSJD010000002">
    <property type="protein sequence ID" value="MFC5021453.1"/>
    <property type="molecule type" value="Genomic_DNA"/>
</dbReference>
<feature type="transmembrane region" description="Helical" evidence="7">
    <location>
        <begin position="304"/>
        <end position="323"/>
    </location>
</feature>
<feature type="domain" description="Major facilitator superfamily (MFS) profile" evidence="8">
    <location>
        <begin position="1"/>
        <end position="204"/>
    </location>
</feature>
<dbReference type="InterPro" id="IPR011701">
    <property type="entry name" value="MFS"/>
</dbReference>
<organism evidence="9 10">
    <name type="scientific">Streptomyces coeruleoprunus</name>
    <dbReference type="NCBI Taxonomy" id="285563"/>
    <lineage>
        <taxon>Bacteria</taxon>
        <taxon>Bacillati</taxon>
        <taxon>Actinomycetota</taxon>
        <taxon>Actinomycetes</taxon>
        <taxon>Kitasatosporales</taxon>
        <taxon>Streptomycetaceae</taxon>
        <taxon>Streptomyces</taxon>
    </lineage>
</organism>
<keyword evidence="5 7" id="KW-0472">Membrane</keyword>
<comment type="caution">
    <text evidence="9">The sequence shown here is derived from an EMBL/GenBank/DDBJ whole genome shotgun (WGS) entry which is preliminary data.</text>
</comment>
<dbReference type="Proteomes" id="UP001595829">
    <property type="component" value="Unassembled WGS sequence"/>
</dbReference>
<dbReference type="InterPro" id="IPR020846">
    <property type="entry name" value="MFS_dom"/>
</dbReference>
<dbReference type="PANTHER" id="PTHR23513:SF11">
    <property type="entry name" value="STAPHYLOFERRIN A TRANSPORTER"/>
    <property type="match status" value="1"/>
</dbReference>
<feature type="compositionally biased region" description="Low complexity" evidence="6">
    <location>
        <begin position="205"/>
        <end position="225"/>
    </location>
</feature>
<sequence>MAAAAHRFRTALASGPLAVRGFRLLLAGQLSSTVGDYCYAVALPWLILSGDGGPVLLGTVLACYGIPRVVTISLGGVVADRFGGRRVMLVADVVRAAAVGYLAIVAFTGTPTLAQLAPVAVVLGASSGVFIPSSYTLLPALLPKDDLGRGNALSTMVNQVGGLLGPTAGGALVAGFGAGPALTVDAVSFVVSAAVLFRMRTGADAEPAGTTAPDTPGGTAGTAEAGDPKGPSFARLLREGRLLHVVLVVALVCNLAFNGTIEVALPELAHQGMGATGYGVLLTCLSLGGLAGSLIAARARTVTSPAYLFAALAVVMGAALAAVPYAGGLVGAAVCVCLYAAASGWQNIVAVTMLQVWTPPALIGRAMSLVMLAVMGTFPVSVAVAGFGVRHLGAAPFFPAAGAAIALAVLCALSQKAFRGYRSGDEFTPAATKATTDVTTDRTAVRSHRDERVRSAGKAGTPPRTGHR</sequence>
<feature type="transmembrane region" description="Helical" evidence="7">
    <location>
        <begin position="277"/>
        <end position="297"/>
    </location>
</feature>
<feature type="transmembrane region" description="Helical" evidence="7">
    <location>
        <begin position="366"/>
        <end position="388"/>
    </location>
</feature>
<keyword evidence="10" id="KW-1185">Reference proteome</keyword>
<evidence type="ECO:0000313" key="10">
    <source>
        <dbReference type="Proteomes" id="UP001595829"/>
    </source>
</evidence>
<dbReference type="PANTHER" id="PTHR23513">
    <property type="entry name" value="INTEGRAL MEMBRANE EFFLUX PROTEIN-RELATED"/>
    <property type="match status" value="1"/>
</dbReference>
<dbReference type="Gene3D" id="1.20.1250.20">
    <property type="entry name" value="MFS general substrate transporter like domains"/>
    <property type="match status" value="1"/>
</dbReference>
<evidence type="ECO:0000313" key="9">
    <source>
        <dbReference type="EMBL" id="MFC5021453.1"/>
    </source>
</evidence>
<dbReference type="InterPro" id="IPR022324">
    <property type="entry name" value="Bacilysin_exporter_BacE_put"/>
</dbReference>
<evidence type="ECO:0000259" key="8">
    <source>
        <dbReference type="PROSITE" id="PS50850"/>
    </source>
</evidence>
<dbReference type="RefSeq" id="WP_345693412.1">
    <property type="nucleotide sequence ID" value="NZ_BAABIT010000001.1"/>
</dbReference>
<feature type="transmembrane region" description="Helical" evidence="7">
    <location>
        <begin position="242"/>
        <end position="265"/>
    </location>
</feature>
<evidence type="ECO:0000256" key="6">
    <source>
        <dbReference type="SAM" id="MobiDB-lite"/>
    </source>
</evidence>
<dbReference type="PROSITE" id="PS50850">
    <property type="entry name" value="MFS"/>
    <property type="match status" value="1"/>
</dbReference>
<evidence type="ECO:0000256" key="1">
    <source>
        <dbReference type="ARBA" id="ARBA00004651"/>
    </source>
</evidence>
<dbReference type="Pfam" id="PF07690">
    <property type="entry name" value="MFS_1"/>
    <property type="match status" value="1"/>
</dbReference>
<dbReference type="SUPFAM" id="SSF103473">
    <property type="entry name" value="MFS general substrate transporter"/>
    <property type="match status" value="1"/>
</dbReference>
<reference evidence="10" key="1">
    <citation type="journal article" date="2019" name="Int. J. Syst. Evol. Microbiol.">
        <title>The Global Catalogue of Microorganisms (GCM) 10K type strain sequencing project: providing services to taxonomists for standard genome sequencing and annotation.</title>
        <authorList>
            <consortium name="The Broad Institute Genomics Platform"/>
            <consortium name="The Broad Institute Genome Sequencing Center for Infectious Disease"/>
            <person name="Wu L."/>
            <person name="Ma J."/>
        </authorList>
    </citation>
    <scope>NUCLEOTIDE SEQUENCE [LARGE SCALE GENOMIC DNA]</scope>
    <source>
        <strain evidence="10">CGMCC 4.1648</strain>
    </source>
</reference>
<dbReference type="InterPro" id="IPR036259">
    <property type="entry name" value="MFS_trans_sf"/>
</dbReference>
<feature type="compositionally biased region" description="Basic and acidic residues" evidence="6">
    <location>
        <begin position="439"/>
        <end position="454"/>
    </location>
</feature>
<feature type="transmembrane region" description="Helical" evidence="7">
    <location>
        <begin position="394"/>
        <end position="413"/>
    </location>
</feature>